<dbReference type="Proteomes" id="UP000616595">
    <property type="component" value="Unassembled WGS sequence"/>
</dbReference>
<feature type="binding site" evidence="9">
    <location>
        <position position="143"/>
    </location>
    <ligand>
        <name>(S)-2,3,4,5-tetrahydrodipicolinate</name>
        <dbReference type="ChEBI" id="CHEBI:16845"/>
    </ligand>
</feature>
<dbReference type="InterPro" id="IPR022663">
    <property type="entry name" value="DapB_C"/>
</dbReference>
<evidence type="ECO:0000256" key="3">
    <source>
        <dbReference type="ARBA" id="ARBA00022605"/>
    </source>
</evidence>
<dbReference type="GO" id="GO:0005829">
    <property type="term" value="C:cytosol"/>
    <property type="evidence" value="ECO:0007669"/>
    <property type="project" value="TreeGrafter"/>
</dbReference>
<dbReference type="PANTHER" id="PTHR20836">
    <property type="entry name" value="DIHYDRODIPICOLINATE REDUCTASE"/>
    <property type="match status" value="1"/>
</dbReference>
<keyword evidence="6 9" id="KW-0560">Oxidoreductase</keyword>
<dbReference type="GO" id="GO:0051287">
    <property type="term" value="F:NAD binding"/>
    <property type="evidence" value="ECO:0007669"/>
    <property type="project" value="UniProtKB-UniRule"/>
</dbReference>
<keyword evidence="14" id="KW-1185">Reference proteome</keyword>
<dbReference type="FunFam" id="3.30.360.10:FF:000009">
    <property type="entry name" value="4-hydroxy-tetrahydrodipicolinate reductase"/>
    <property type="match status" value="1"/>
</dbReference>
<feature type="binding site" evidence="9">
    <location>
        <begin position="8"/>
        <end position="13"/>
    </location>
    <ligand>
        <name>NAD(+)</name>
        <dbReference type="ChEBI" id="CHEBI:57540"/>
    </ligand>
</feature>
<name>A0A923KTM9_9FIRM</name>
<evidence type="ECO:0000313" key="14">
    <source>
        <dbReference type="Proteomes" id="UP000616595"/>
    </source>
</evidence>
<evidence type="ECO:0000256" key="5">
    <source>
        <dbReference type="ARBA" id="ARBA00022915"/>
    </source>
</evidence>
<feature type="active site" description="Proton donor" evidence="9">
    <location>
        <position position="146"/>
    </location>
</feature>
<reference evidence="13" key="1">
    <citation type="submission" date="2019-10" db="EMBL/GenBank/DDBJ databases">
        <authorList>
            <person name="Ross D.E."/>
            <person name="Gulliver D."/>
        </authorList>
    </citation>
    <scope>NUCLEOTIDE SEQUENCE</scope>
    <source>
        <strain evidence="13">DER-2019</strain>
    </source>
</reference>
<comment type="pathway">
    <text evidence="9">Amino-acid biosynthesis; L-lysine biosynthesis via DAP pathway; (S)-tetrahydrodipicolinate from L-aspartate: step 4/4.</text>
</comment>
<comment type="function">
    <text evidence="9">Catalyzes the conversion of 4-hydroxy-tetrahydrodipicolinate (HTPA) to tetrahydrodipicolinate.</text>
</comment>
<protein>
    <recommendedName>
        <fullName evidence="9 10">4-hydroxy-tetrahydrodipicolinate reductase</fullName>
        <shortName evidence="9">HTPA reductase</shortName>
        <ecNumber evidence="9 10">1.17.1.8</ecNumber>
    </recommendedName>
</protein>
<keyword evidence="7 9" id="KW-0520">NAD</keyword>
<gene>
    <name evidence="9" type="primary">dapB</name>
    <name evidence="13" type="ORF">GH810_14890</name>
</gene>
<organism evidence="13 14">
    <name type="scientific">Acetobacterium paludosum</name>
    <dbReference type="NCBI Taxonomy" id="52693"/>
    <lineage>
        <taxon>Bacteria</taxon>
        <taxon>Bacillati</taxon>
        <taxon>Bacillota</taxon>
        <taxon>Clostridia</taxon>
        <taxon>Eubacteriales</taxon>
        <taxon>Eubacteriaceae</taxon>
        <taxon>Acetobacterium</taxon>
    </lineage>
</organism>
<accession>A0A923KTM9</accession>
<evidence type="ECO:0000256" key="7">
    <source>
        <dbReference type="ARBA" id="ARBA00023027"/>
    </source>
</evidence>
<feature type="binding site" evidence="9">
    <location>
        <position position="37"/>
    </location>
    <ligand>
        <name>NAD(+)</name>
        <dbReference type="ChEBI" id="CHEBI:57540"/>
    </ligand>
</feature>
<comment type="catalytic activity">
    <reaction evidence="9">
        <text>(S)-2,3,4,5-tetrahydrodipicolinate + NAD(+) + H2O = (2S,4S)-4-hydroxy-2,3,4,5-tetrahydrodipicolinate + NADH + H(+)</text>
        <dbReference type="Rhea" id="RHEA:35323"/>
        <dbReference type="ChEBI" id="CHEBI:15377"/>
        <dbReference type="ChEBI" id="CHEBI:15378"/>
        <dbReference type="ChEBI" id="CHEBI:16845"/>
        <dbReference type="ChEBI" id="CHEBI:57540"/>
        <dbReference type="ChEBI" id="CHEBI:57945"/>
        <dbReference type="ChEBI" id="CHEBI:67139"/>
        <dbReference type="EC" id="1.17.1.8"/>
    </reaction>
</comment>
<evidence type="ECO:0000256" key="6">
    <source>
        <dbReference type="ARBA" id="ARBA00023002"/>
    </source>
</evidence>
<evidence type="ECO:0000256" key="10">
    <source>
        <dbReference type="NCBIfam" id="TIGR00036"/>
    </source>
</evidence>
<dbReference type="Pfam" id="PF05173">
    <property type="entry name" value="DapB_C"/>
    <property type="match status" value="1"/>
</dbReference>
<dbReference type="PIRSF" id="PIRSF000161">
    <property type="entry name" value="DHPR"/>
    <property type="match status" value="1"/>
</dbReference>
<comment type="subcellular location">
    <subcellularLocation>
        <location evidence="9">Cytoplasm</location>
    </subcellularLocation>
</comment>
<proteinExistence type="inferred from homology"/>
<dbReference type="GO" id="GO:0016726">
    <property type="term" value="F:oxidoreductase activity, acting on CH or CH2 groups, NAD or NADP as acceptor"/>
    <property type="evidence" value="ECO:0007669"/>
    <property type="project" value="UniProtKB-UniRule"/>
</dbReference>
<evidence type="ECO:0000313" key="13">
    <source>
        <dbReference type="EMBL" id="MBC3889597.1"/>
    </source>
</evidence>
<dbReference type="GO" id="GO:0019877">
    <property type="term" value="P:diaminopimelate biosynthetic process"/>
    <property type="evidence" value="ECO:0007669"/>
    <property type="project" value="UniProtKB-UniRule"/>
</dbReference>
<dbReference type="PANTHER" id="PTHR20836:SF7">
    <property type="entry name" value="4-HYDROXY-TETRAHYDRODIPICOLINATE REDUCTASE"/>
    <property type="match status" value="1"/>
</dbReference>
<dbReference type="GO" id="GO:0050661">
    <property type="term" value="F:NADP binding"/>
    <property type="evidence" value="ECO:0007669"/>
    <property type="project" value="UniProtKB-UniRule"/>
</dbReference>
<dbReference type="NCBIfam" id="TIGR00036">
    <property type="entry name" value="dapB"/>
    <property type="match status" value="1"/>
</dbReference>
<comment type="subunit">
    <text evidence="9">Homotetramer.</text>
</comment>
<dbReference type="InterPro" id="IPR000846">
    <property type="entry name" value="DapB_N"/>
</dbReference>
<dbReference type="SUPFAM" id="SSF55347">
    <property type="entry name" value="Glyceraldehyde-3-phosphate dehydrogenase-like, C-terminal domain"/>
    <property type="match status" value="1"/>
</dbReference>
<feature type="domain" description="Dihydrodipicolinate reductase C-terminal" evidence="12">
    <location>
        <begin position="115"/>
        <end position="248"/>
    </location>
</feature>
<reference evidence="13" key="2">
    <citation type="submission" date="2020-10" db="EMBL/GenBank/DDBJ databases">
        <title>Comparative genomics of the Acetobacterium genus.</title>
        <authorList>
            <person name="Marshall C."/>
            <person name="May H."/>
            <person name="Norman S."/>
        </authorList>
    </citation>
    <scope>NUCLEOTIDE SEQUENCE</scope>
    <source>
        <strain evidence="13">DER-2019</strain>
    </source>
</reference>
<dbReference type="Gene3D" id="3.30.360.10">
    <property type="entry name" value="Dihydrodipicolinate Reductase, domain 2"/>
    <property type="match status" value="1"/>
</dbReference>
<feature type="binding site" evidence="9">
    <location>
        <begin position="152"/>
        <end position="153"/>
    </location>
    <ligand>
        <name>(S)-2,3,4,5-tetrahydrodipicolinate</name>
        <dbReference type="ChEBI" id="CHEBI:16845"/>
    </ligand>
</feature>
<keyword evidence="8 9" id="KW-0457">Lysine biosynthesis</keyword>
<dbReference type="PROSITE" id="PS01298">
    <property type="entry name" value="DAPB"/>
    <property type="match status" value="1"/>
</dbReference>
<dbReference type="CDD" id="cd02274">
    <property type="entry name" value="DHDPR_N"/>
    <property type="match status" value="1"/>
</dbReference>
<feature type="binding site" evidence="9">
    <location>
        <begin position="109"/>
        <end position="112"/>
    </location>
    <ligand>
        <name>NAD(+)</name>
        <dbReference type="ChEBI" id="CHEBI:57540"/>
    </ligand>
</feature>
<dbReference type="GO" id="GO:0008839">
    <property type="term" value="F:4-hydroxy-tetrahydrodipicolinate reductase"/>
    <property type="evidence" value="ECO:0007669"/>
    <property type="project" value="UniProtKB-UniRule"/>
</dbReference>
<feature type="active site" description="Proton donor/acceptor" evidence="9">
    <location>
        <position position="142"/>
    </location>
</feature>
<dbReference type="SUPFAM" id="SSF51735">
    <property type="entry name" value="NAD(P)-binding Rossmann-fold domains"/>
    <property type="match status" value="1"/>
</dbReference>
<dbReference type="HAMAP" id="MF_00102">
    <property type="entry name" value="DapB"/>
    <property type="match status" value="1"/>
</dbReference>
<comment type="catalytic activity">
    <reaction evidence="9">
        <text>(S)-2,3,4,5-tetrahydrodipicolinate + NADP(+) + H2O = (2S,4S)-4-hydroxy-2,3,4,5-tetrahydrodipicolinate + NADPH + H(+)</text>
        <dbReference type="Rhea" id="RHEA:35331"/>
        <dbReference type="ChEBI" id="CHEBI:15377"/>
        <dbReference type="ChEBI" id="CHEBI:15378"/>
        <dbReference type="ChEBI" id="CHEBI:16845"/>
        <dbReference type="ChEBI" id="CHEBI:57783"/>
        <dbReference type="ChEBI" id="CHEBI:58349"/>
        <dbReference type="ChEBI" id="CHEBI:67139"/>
        <dbReference type="EC" id="1.17.1.8"/>
    </reaction>
</comment>
<dbReference type="EMBL" id="WJBD01000021">
    <property type="protein sequence ID" value="MBC3889597.1"/>
    <property type="molecule type" value="Genomic_DNA"/>
</dbReference>
<comment type="caution">
    <text evidence="9">Lacks conserved residue(s) required for the propagation of feature annotation.</text>
</comment>
<dbReference type="InterPro" id="IPR036291">
    <property type="entry name" value="NAD(P)-bd_dom_sf"/>
</dbReference>
<evidence type="ECO:0000256" key="1">
    <source>
        <dbReference type="ARBA" id="ARBA00006642"/>
    </source>
</evidence>
<dbReference type="InterPro" id="IPR022664">
    <property type="entry name" value="DapB_N_CS"/>
</dbReference>
<evidence type="ECO:0000259" key="11">
    <source>
        <dbReference type="Pfam" id="PF01113"/>
    </source>
</evidence>
<dbReference type="EC" id="1.17.1.8" evidence="9 10"/>
<evidence type="ECO:0000256" key="2">
    <source>
        <dbReference type="ARBA" id="ARBA00022490"/>
    </source>
</evidence>
<dbReference type="InterPro" id="IPR023940">
    <property type="entry name" value="DHDPR_bac"/>
</dbReference>
<keyword evidence="3 9" id="KW-0028">Amino-acid biosynthesis</keyword>
<evidence type="ECO:0000256" key="9">
    <source>
        <dbReference type="HAMAP-Rule" id="MF_00102"/>
    </source>
</evidence>
<comment type="similarity">
    <text evidence="1 9">Belongs to the DapB family.</text>
</comment>
<dbReference type="Pfam" id="PF01113">
    <property type="entry name" value="DapB_N"/>
    <property type="match status" value="1"/>
</dbReference>
<keyword evidence="4 9" id="KW-0521">NADP</keyword>
<comment type="caution">
    <text evidence="9">Was originally thought to be a dihydrodipicolinate reductase (DHDPR), catalyzing the conversion of dihydrodipicolinate to tetrahydrodipicolinate. However, it was shown in E.coli that the substrate of the enzymatic reaction is not dihydrodipicolinate (DHDP) but in fact (2S,4S)-4-hydroxy-2,3,4,5-tetrahydrodipicolinic acid (HTPA), the product released by the DapA-catalyzed reaction.</text>
</comment>
<evidence type="ECO:0000259" key="12">
    <source>
        <dbReference type="Pfam" id="PF05173"/>
    </source>
</evidence>
<keyword evidence="5 9" id="KW-0220">Diaminopimelate biosynthesis</keyword>
<dbReference type="AlphaFoldDB" id="A0A923KTM9"/>
<dbReference type="OrthoDB" id="9790352at2"/>
<dbReference type="Gene3D" id="3.40.50.720">
    <property type="entry name" value="NAD(P)-binding Rossmann-like Domain"/>
    <property type="match status" value="1"/>
</dbReference>
<evidence type="ECO:0000256" key="4">
    <source>
        <dbReference type="ARBA" id="ARBA00022857"/>
    </source>
</evidence>
<feature type="binding site" evidence="9">
    <location>
        <begin position="85"/>
        <end position="87"/>
    </location>
    <ligand>
        <name>NAD(+)</name>
        <dbReference type="ChEBI" id="CHEBI:57540"/>
    </ligand>
</feature>
<dbReference type="RefSeq" id="WP_148567257.1">
    <property type="nucleotide sequence ID" value="NZ_RXYA01000008.1"/>
</dbReference>
<dbReference type="GO" id="GO:0009089">
    <property type="term" value="P:lysine biosynthetic process via diaminopimelate"/>
    <property type="evidence" value="ECO:0007669"/>
    <property type="project" value="UniProtKB-UniRule"/>
</dbReference>
<sequence>MINILLTGVSGAMGSMLQQIIAATTDCEVVAGFDHLENTSLPFPVYTNLENCQEKVDVIIDFSHFKAFPNIFAYAKAHKIPIVVATTGLSDEDLQAIDQGAKEFPIFKTANMSIGINLLAKALEDIAGKLEDGFDIEIIEKHHNKKIDAPSGTALLLADAVNDGLAQKKDYTFGRHGRDCRRTENEIGIHAIRGGTIPGEHTVIFAGNDELIEIKHTALSKKVFAEGAVKAARYLINKKPGLYDMSMVVSD</sequence>
<keyword evidence="2 9" id="KW-0963">Cytoplasm</keyword>
<feature type="domain" description="Dihydrodipicolinate reductase N-terminal" evidence="11">
    <location>
        <begin position="2"/>
        <end position="112"/>
    </location>
</feature>
<evidence type="ECO:0000256" key="8">
    <source>
        <dbReference type="ARBA" id="ARBA00023154"/>
    </source>
</evidence>
<comment type="caution">
    <text evidence="13">The sequence shown here is derived from an EMBL/GenBank/DDBJ whole genome shotgun (WGS) entry which is preliminary data.</text>
</comment>